<protein>
    <submittedName>
        <fullName evidence="2">Uncharacterized protein</fullName>
    </submittedName>
</protein>
<evidence type="ECO:0000313" key="2">
    <source>
        <dbReference type="EMBL" id="KAJ7649599.1"/>
    </source>
</evidence>
<organism evidence="2 3">
    <name type="scientific">Mycena rosella</name>
    <name type="common">Pink bonnet</name>
    <name type="synonym">Agaricus rosellus</name>
    <dbReference type="NCBI Taxonomy" id="1033263"/>
    <lineage>
        <taxon>Eukaryota</taxon>
        <taxon>Fungi</taxon>
        <taxon>Dikarya</taxon>
        <taxon>Basidiomycota</taxon>
        <taxon>Agaricomycotina</taxon>
        <taxon>Agaricomycetes</taxon>
        <taxon>Agaricomycetidae</taxon>
        <taxon>Agaricales</taxon>
        <taxon>Marasmiineae</taxon>
        <taxon>Mycenaceae</taxon>
        <taxon>Mycena</taxon>
    </lineage>
</organism>
<dbReference type="EMBL" id="JARKIE010000362">
    <property type="protein sequence ID" value="KAJ7649599.1"/>
    <property type="molecule type" value="Genomic_DNA"/>
</dbReference>
<sequence>MGGTLFALSPSQSPDDKDVVYVPYSYRGFEEIKVVLLHATIAYLTALSGKEISKALLIEEGILTLDSVEGIEEQVVIVNCRTRIDAAIPIVQSWLRTPGPELTDEDAFAKFLGLRPGTTLQPWQKQLIATPTISNKVALLGEIEKLRIDCAKLEALTGAPRSLVELKLAGIYILTKFADNNDNMPYANAKDVAQMLRKVKPHCVWSEDWEVNKVGEKREPEDGEEGEPEDDEEEYDDEPEVHIIDQLIGVFEAVPPEGSLCN</sequence>
<proteinExistence type="predicted"/>
<evidence type="ECO:0000313" key="3">
    <source>
        <dbReference type="Proteomes" id="UP001221757"/>
    </source>
</evidence>
<dbReference type="Proteomes" id="UP001221757">
    <property type="component" value="Unassembled WGS sequence"/>
</dbReference>
<comment type="caution">
    <text evidence="2">The sequence shown here is derived from an EMBL/GenBank/DDBJ whole genome shotgun (WGS) entry which is preliminary data.</text>
</comment>
<accession>A0AAD7CHN3</accession>
<evidence type="ECO:0000256" key="1">
    <source>
        <dbReference type="SAM" id="MobiDB-lite"/>
    </source>
</evidence>
<name>A0AAD7CHN3_MYCRO</name>
<reference evidence="2" key="1">
    <citation type="submission" date="2023-03" db="EMBL/GenBank/DDBJ databases">
        <title>Massive genome expansion in bonnet fungi (Mycena s.s.) driven by repeated elements and novel gene families across ecological guilds.</title>
        <authorList>
            <consortium name="Lawrence Berkeley National Laboratory"/>
            <person name="Harder C.B."/>
            <person name="Miyauchi S."/>
            <person name="Viragh M."/>
            <person name="Kuo A."/>
            <person name="Thoen E."/>
            <person name="Andreopoulos B."/>
            <person name="Lu D."/>
            <person name="Skrede I."/>
            <person name="Drula E."/>
            <person name="Henrissat B."/>
            <person name="Morin E."/>
            <person name="Kohler A."/>
            <person name="Barry K."/>
            <person name="LaButti K."/>
            <person name="Morin E."/>
            <person name="Salamov A."/>
            <person name="Lipzen A."/>
            <person name="Mereny Z."/>
            <person name="Hegedus B."/>
            <person name="Baldrian P."/>
            <person name="Stursova M."/>
            <person name="Weitz H."/>
            <person name="Taylor A."/>
            <person name="Grigoriev I.V."/>
            <person name="Nagy L.G."/>
            <person name="Martin F."/>
            <person name="Kauserud H."/>
        </authorList>
    </citation>
    <scope>NUCLEOTIDE SEQUENCE</scope>
    <source>
        <strain evidence="2">CBHHK067</strain>
    </source>
</reference>
<keyword evidence="3" id="KW-1185">Reference proteome</keyword>
<feature type="compositionally biased region" description="Acidic residues" evidence="1">
    <location>
        <begin position="221"/>
        <end position="238"/>
    </location>
</feature>
<dbReference type="AlphaFoldDB" id="A0AAD7CHN3"/>
<gene>
    <name evidence="2" type="ORF">B0H17DRAFT_1270739</name>
</gene>
<feature type="region of interest" description="Disordered" evidence="1">
    <location>
        <begin position="214"/>
        <end position="238"/>
    </location>
</feature>